<gene>
    <name evidence="1" type="ORF">DPEC_G00150190</name>
</gene>
<sequence length="56" mass="6395">MKIRHPGVCFLLPFHTRTPPKPNQSDTEPSTQLHLEPLGIYFTMPARDSMHHTVSV</sequence>
<accession>A0ACC2GIX2</accession>
<comment type="caution">
    <text evidence="1">The sequence shown here is derived from an EMBL/GenBank/DDBJ whole genome shotgun (WGS) entry which is preliminary data.</text>
</comment>
<protein>
    <submittedName>
        <fullName evidence="1">Uncharacterized protein</fullName>
    </submittedName>
</protein>
<dbReference type="Proteomes" id="UP001157502">
    <property type="component" value="Chromosome 12"/>
</dbReference>
<dbReference type="EMBL" id="CM055739">
    <property type="protein sequence ID" value="KAJ8003616.1"/>
    <property type="molecule type" value="Genomic_DNA"/>
</dbReference>
<proteinExistence type="predicted"/>
<keyword evidence="2" id="KW-1185">Reference proteome</keyword>
<reference evidence="1" key="1">
    <citation type="submission" date="2021-05" db="EMBL/GenBank/DDBJ databases">
        <authorList>
            <person name="Pan Q."/>
            <person name="Jouanno E."/>
            <person name="Zahm M."/>
            <person name="Klopp C."/>
            <person name="Cabau C."/>
            <person name="Louis A."/>
            <person name="Berthelot C."/>
            <person name="Parey E."/>
            <person name="Roest Crollius H."/>
            <person name="Montfort J."/>
            <person name="Robinson-Rechavi M."/>
            <person name="Bouchez O."/>
            <person name="Lampietro C."/>
            <person name="Lopez Roques C."/>
            <person name="Donnadieu C."/>
            <person name="Postlethwait J."/>
            <person name="Bobe J."/>
            <person name="Dillon D."/>
            <person name="Chandos A."/>
            <person name="von Hippel F."/>
            <person name="Guiguen Y."/>
        </authorList>
    </citation>
    <scope>NUCLEOTIDE SEQUENCE</scope>
    <source>
        <strain evidence="1">YG-Jan2019</strain>
    </source>
</reference>
<organism evidence="1 2">
    <name type="scientific">Dallia pectoralis</name>
    <name type="common">Alaska blackfish</name>
    <dbReference type="NCBI Taxonomy" id="75939"/>
    <lineage>
        <taxon>Eukaryota</taxon>
        <taxon>Metazoa</taxon>
        <taxon>Chordata</taxon>
        <taxon>Craniata</taxon>
        <taxon>Vertebrata</taxon>
        <taxon>Euteleostomi</taxon>
        <taxon>Actinopterygii</taxon>
        <taxon>Neopterygii</taxon>
        <taxon>Teleostei</taxon>
        <taxon>Protacanthopterygii</taxon>
        <taxon>Esociformes</taxon>
        <taxon>Umbridae</taxon>
        <taxon>Dallia</taxon>
    </lineage>
</organism>
<evidence type="ECO:0000313" key="1">
    <source>
        <dbReference type="EMBL" id="KAJ8003616.1"/>
    </source>
</evidence>
<name>A0ACC2GIX2_DALPE</name>
<evidence type="ECO:0000313" key="2">
    <source>
        <dbReference type="Proteomes" id="UP001157502"/>
    </source>
</evidence>